<accession>A0A1D1VI38</accession>
<feature type="region of interest" description="Disordered" evidence="1">
    <location>
        <begin position="1"/>
        <end position="45"/>
    </location>
</feature>
<reference evidence="2 3" key="1">
    <citation type="journal article" date="2016" name="Nat. Commun.">
        <title>Extremotolerant tardigrade genome and improved radiotolerance of human cultured cells by tardigrade-unique protein.</title>
        <authorList>
            <person name="Hashimoto T."/>
            <person name="Horikawa D.D."/>
            <person name="Saito Y."/>
            <person name="Kuwahara H."/>
            <person name="Kozuka-Hata H."/>
            <person name="Shin-I T."/>
            <person name="Minakuchi Y."/>
            <person name="Ohishi K."/>
            <person name="Motoyama A."/>
            <person name="Aizu T."/>
            <person name="Enomoto A."/>
            <person name="Kondo K."/>
            <person name="Tanaka S."/>
            <person name="Hara Y."/>
            <person name="Koshikawa S."/>
            <person name="Sagara H."/>
            <person name="Miura T."/>
            <person name="Yokobori S."/>
            <person name="Miyagawa K."/>
            <person name="Suzuki Y."/>
            <person name="Kubo T."/>
            <person name="Oyama M."/>
            <person name="Kohara Y."/>
            <person name="Fujiyama A."/>
            <person name="Arakawa K."/>
            <person name="Katayama T."/>
            <person name="Toyoda A."/>
            <person name="Kunieda T."/>
        </authorList>
    </citation>
    <scope>NUCLEOTIDE SEQUENCE [LARGE SCALE GENOMIC DNA]</scope>
    <source>
        <strain evidence="2 3">YOKOZUNA-1</strain>
    </source>
</reference>
<feature type="compositionally biased region" description="Polar residues" evidence="1">
    <location>
        <begin position="1"/>
        <end position="13"/>
    </location>
</feature>
<organism evidence="2 3">
    <name type="scientific">Ramazzottius varieornatus</name>
    <name type="common">Water bear</name>
    <name type="synonym">Tardigrade</name>
    <dbReference type="NCBI Taxonomy" id="947166"/>
    <lineage>
        <taxon>Eukaryota</taxon>
        <taxon>Metazoa</taxon>
        <taxon>Ecdysozoa</taxon>
        <taxon>Tardigrada</taxon>
        <taxon>Eutardigrada</taxon>
        <taxon>Parachela</taxon>
        <taxon>Hypsibioidea</taxon>
        <taxon>Ramazzottiidae</taxon>
        <taxon>Ramazzottius</taxon>
    </lineage>
</organism>
<feature type="compositionally biased region" description="Polar residues" evidence="1">
    <location>
        <begin position="19"/>
        <end position="30"/>
    </location>
</feature>
<evidence type="ECO:0000313" key="2">
    <source>
        <dbReference type="EMBL" id="GAU99742.1"/>
    </source>
</evidence>
<keyword evidence="3" id="KW-1185">Reference proteome</keyword>
<dbReference type="EMBL" id="BDGG01000005">
    <property type="protein sequence ID" value="GAU99742.1"/>
    <property type="molecule type" value="Genomic_DNA"/>
</dbReference>
<name>A0A1D1VI38_RAMVA</name>
<dbReference type="AlphaFoldDB" id="A0A1D1VI38"/>
<comment type="caution">
    <text evidence="2">The sequence shown here is derived from an EMBL/GenBank/DDBJ whole genome shotgun (WGS) entry which is preliminary data.</text>
</comment>
<protein>
    <submittedName>
        <fullName evidence="2">Uncharacterized protein</fullName>
    </submittedName>
</protein>
<evidence type="ECO:0000313" key="3">
    <source>
        <dbReference type="Proteomes" id="UP000186922"/>
    </source>
</evidence>
<sequence>MAGLSCQTLQGDQPKSRTIRSTKLPTDQSHSTGRGGKSTTRKTSALTVKKTTVKVNAGVPVYLVAWKRRKLNRQTHIRMANWL</sequence>
<gene>
    <name evidence="2" type="primary">RvY_10698-1</name>
    <name evidence="2" type="synonym">RvY_10698.1</name>
    <name evidence="2" type="ORF">RvY_10698</name>
</gene>
<dbReference type="Proteomes" id="UP000186922">
    <property type="component" value="Unassembled WGS sequence"/>
</dbReference>
<evidence type="ECO:0000256" key="1">
    <source>
        <dbReference type="SAM" id="MobiDB-lite"/>
    </source>
</evidence>
<proteinExistence type="predicted"/>